<name>A0A4U0UDP6_9PEZI</name>
<dbReference type="Pfam" id="PF13865">
    <property type="entry name" value="FoP_duplication"/>
    <property type="match status" value="1"/>
</dbReference>
<dbReference type="Gene3D" id="3.30.70.330">
    <property type="match status" value="1"/>
</dbReference>
<feature type="domain" description="RRM" evidence="4">
    <location>
        <begin position="71"/>
        <end position="149"/>
    </location>
</feature>
<dbReference type="InterPro" id="IPR012677">
    <property type="entry name" value="Nucleotide-bd_a/b_plait_sf"/>
</dbReference>
<dbReference type="Proteomes" id="UP000308549">
    <property type="component" value="Unassembled WGS sequence"/>
</dbReference>
<dbReference type="PROSITE" id="PS50102">
    <property type="entry name" value="RRM"/>
    <property type="match status" value="1"/>
</dbReference>
<evidence type="ECO:0000259" key="4">
    <source>
        <dbReference type="PROSITE" id="PS50102"/>
    </source>
</evidence>
<dbReference type="SMART" id="SM00360">
    <property type="entry name" value="RRM"/>
    <property type="match status" value="1"/>
</dbReference>
<dbReference type="Pfam" id="PF00076">
    <property type="entry name" value="RRM_1"/>
    <property type="match status" value="1"/>
</dbReference>
<feature type="compositionally biased region" description="Basic residues" evidence="3">
    <location>
        <begin position="198"/>
        <end position="212"/>
    </location>
</feature>
<evidence type="ECO:0000256" key="3">
    <source>
        <dbReference type="SAM" id="MobiDB-lite"/>
    </source>
</evidence>
<dbReference type="SUPFAM" id="SSF54928">
    <property type="entry name" value="RNA-binding domain, RBD"/>
    <property type="match status" value="1"/>
</dbReference>
<organism evidence="5 6">
    <name type="scientific">Salinomyces thailandicus</name>
    <dbReference type="NCBI Taxonomy" id="706561"/>
    <lineage>
        <taxon>Eukaryota</taxon>
        <taxon>Fungi</taxon>
        <taxon>Dikarya</taxon>
        <taxon>Ascomycota</taxon>
        <taxon>Pezizomycotina</taxon>
        <taxon>Dothideomycetes</taxon>
        <taxon>Dothideomycetidae</taxon>
        <taxon>Mycosphaerellales</taxon>
        <taxon>Teratosphaeriaceae</taxon>
        <taxon>Salinomyces</taxon>
    </lineage>
</organism>
<protein>
    <recommendedName>
        <fullName evidence="4">RRM domain-containing protein</fullName>
    </recommendedName>
</protein>
<proteinExistence type="predicted"/>
<feature type="compositionally biased region" description="Low complexity" evidence="3">
    <location>
        <begin position="231"/>
        <end position="245"/>
    </location>
</feature>
<gene>
    <name evidence="5" type="ORF">B0A50_00476</name>
</gene>
<dbReference type="GO" id="GO:0003729">
    <property type="term" value="F:mRNA binding"/>
    <property type="evidence" value="ECO:0007669"/>
    <property type="project" value="TreeGrafter"/>
</dbReference>
<dbReference type="GO" id="GO:0005634">
    <property type="term" value="C:nucleus"/>
    <property type="evidence" value="ECO:0007669"/>
    <property type="project" value="TreeGrafter"/>
</dbReference>
<keyword evidence="1 2" id="KW-0694">RNA-binding</keyword>
<dbReference type="EMBL" id="NAJL01000002">
    <property type="protein sequence ID" value="TKA33640.1"/>
    <property type="molecule type" value="Genomic_DNA"/>
</dbReference>
<reference evidence="5 6" key="1">
    <citation type="submission" date="2017-03" db="EMBL/GenBank/DDBJ databases">
        <title>Genomes of endolithic fungi from Antarctica.</title>
        <authorList>
            <person name="Coleine C."/>
            <person name="Masonjones S."/>
            <person name="Stajich J.E."/>
        </authorList>
    </citation>
    <scope>NUCLEOTIDE SEQUENCE [LARGE SCALE GENOMIC DNA]</scope>
    <source>
        <strain evidence="5 6">CCFEE 6315</strain>
    </source>
</reference>
<keyword evidence="6" id="KW-1185">Reference proteome</keyword>
<feature type="region of interest" description="Disordered" evidence="3">
    <location>
        <begin position="167"/>
        <end position="252"/>
    </location>
</feature>
<dbReference type="PANTHER" id="PTHR19965">
    <property type="entry name" value="RNA AND EXPORT FACTOR BINDING PROTEIN"/>
    <property type="match status" value="1"/>
</dbReference>
<feature type="compositionally biased region" description="Basic residues" evidence="3">
    <location>
        <begin position="19"/>
        <end position="29"/>
    </location>
</feature>
<evidence type="ECO:0000256" key="1">
    <source>
        <dbReference type="ARBA" id="ARBA00022884"/>
    </source>
</evidence>
<evidence type="ECO:0000313" key="6">
    <source>
        <dbReference type="Proteomes" id="UP000308549"/>
    </source>
</evidence>
<feature type="compositionally biased region" description="Low complexity" evidence="3">
    <location>
        <begin position="32"/>
        <end position="44"/>
    </location>
</feature>
<dbReference type="InterPro" id="IPR051229">
    <property type="entry name" value="ALYREF_mRNA_export"/>
</dbReference>
<feature type="compositionally biased region" description="Polar residues" evidence="3">
    <location>
        <begin position="1"/>
        <end position="10"/>
    </location>
</feature>
<feature type="region of interest" description="Disordered" evidence="3">
    <location>
        <begin position="1"/>
        <end position="68"/>
    </location>
</feature>
<feature type="compositionally biased region" description="Basic and acidic residues" evidence="3">
    <location>
        <begin position="167"/>
        <end position="185"/>
    </location>
</feature>
<dbReference type="InterPro" id="IPR025715">
    <property type="entry name" value="FoP_C"/>
</dbReference>
<dbReference type="OrthoDB" id="346839at2759"/>
<evidence type="ECO:0000256" key="2">
    <source>
        <dbReference type="PROSITE-ProRule" id="PRU00176"/>
    </source>
</evidence>
<accession>A0A4U0UDP6</accession>
<dbReference type="AlphaFoldDB" id="A0A4U0UDP6"/>
<dbReference type="PANTHER" id="PTHR19965:SF35">
    <property type="entry name" value="RNA ANNEALING PROTEIN YRA1"/>
    <property type="match status" value="1"/>
</dbReference>
<sequence length="252" mass="25984">MSSKLDQSLDTIMGENKIARGRNPRKAVGRRAATAAKATTAAPTGGIRKNTRAPKGAPTAPAVQTPKNGDSKIIVSNLPQDVSETLVKDFFSTAIGNVKKVSLAYGPSGKSRGEATVLFGKPDAAARAHKEYNNVGVDGKPMRIELVATAAATPAAVKALSERIAKPKNAAKENQKSVAAKKDGPKTAVNGADGTKNGRNKKKSGRAGRPKPKTHEEMDADMDVYMGTSNGAAPASGTAEAAAAPEGEDVIM</sequence>
<comment type="caution">
    <text evidence="5">The sequence shown here is derived from an EMBL/GenBank/DDBJ whole genome shotgun (WGS) entry which is preliminary data.</text>
</comment>
<dbReference type="SMART" id="SM01218">
    <property type="entry name" value="FoP_duplication"/>
    <property type="match status" value="1"/>
</dbReference>
<evidence type="ECO:0000313" key="5">
    <source>
        <dbReference type="EMBL" id="TKA33640.1"/>
    </source>
</evidence>
<dbReference type="InterPro" id="IPR035979">
    <property type="entry name" value="RBD_domain_sf"/>
</dbReference>
<dbReference type="InterPro" id="IPR000504">
    <property type="entry name" value="RRM_dom"/>
</dbReference>